<dbReference type="InterPro" id="IPR011990">
    <property type="entry name" value="TPR-like_helical_dom_sf"/>
</dbReference>
<keyword evidence="1" id="KW-0802">TPR repeat</keyword>
<evidence type="ECO:0000313" key="3">
    <source>
        <dbReference type="Proteomes" id="UP000321307"/>
    </source>
</evidence>
<dbReference type="PROSITE" id="PS50005">
    <property type="entry name" value="TPR"/>
    <property type="match status" value="1"/>
</dbReference>
<organism evidence="2 3">
    <name type="scientific">Serratia ureilytica</name>
    <dbReference type="NCBI Taxonomy" id="300181"/>
    <lineage>
        <taxon>Bacteria</taxon>
        <taxon>Pseudomonadati</taxon>
        <taxon>Pseudomonadota</taxon>
        <taxon>Gammaproteobacteria</taxon>
        <taxon>Enterobacterales</taxon>
        <taxon>Yersiniaceae</taxon>
        <taxon>Serratia</taxon>
    </lineage>
</organism>
<protein>
    <submittedName>
        <fullName evidence="2">Terminase</fullName>
    </submittedName>
</protein>
<evidence type="ECO:0000313" key="2">
    <source>
        <dbReference type="EMBL" id="TXE26922.1"/>
    </source>
</evidence>
<proteinExistence type="predicted"/>
<dbReference type="AlphaFoldDB" id="A0A9X9G1E4"/>
<dbReference type="GO" id="GO:0003677">
    <property type="term" value="F:DNA binding"/>
    <property type="evidence" value="ECO:0007669"/>
    <property type="project" value="InterPro"/>
</dbReference>
<reference evidence="2 3" key="1">
    <citation type="submission" date="2019-07" db="EMBL/GenBank/DDBJ databases">
        <title>Serratia strains were isolated from fresh produce.</title>
        <authorList>
            <person name="Cho G.-S."/>
            <person name="Stein M."/>
            <person name="Lee W."/>
            <person name="Suh S.H."/>
            <person name="Franz C.M.A.P."/>
        </authorList>
    </citation>
    <scope>NUCLEOTIDE SEQUENCE [LARGE SCALE GENOMIC DNA]</scope>
    <source>
        <strain evidence="2 3">S17</strain>
    </source>
</reference>
<gene>
    <name evidence="2" type="ORF">FOT63_18485</name>
</gene>
<dbReference type="InterPro" id="IPR010270">
    <property type="entry name" value="Phage_P2_GpM"/>
</dbReference>
<dbReference type="InterPro" id="IPR019734">
    <property type="entry name" value="TPR_rpt"/>
</dbReference>
<feature type="repeat" description="TPR" evidence="1">
    <location>
        <begin position="166"/>
        <end position="199"/>
    </location>
</feature>
<evidence type="ECO:0000256" key="1">
    <source>
        <dbReference type="PROSITE-ProRule" id="PRU00339"/>
    </source>
</evidence>
<dbReference type="GO" id="GO:0004519">
    <property type="term" value="F:endonuclease activity"/>
    <property type="evidence" value="ECO:0007669"/>
    <property type="project" value="InterPro"/>
</dbReference>
<sequence>MLTPAAKRRQQVLAARLATDDTDVRANDEHALMLMQLHQDKQMLSQIASNQAKAEAKRRILPNYDAWVESVLENGAGAQDDILINIMVWRIDAGDIAGALDIADYALAHNLRARDDFERSTACLVTEEIANQTLASLEAEGSPDADQLLRLRDMTEGHDMPDQVRAKLYKALGRTLRNDGDNAGALEAFNRALALHDKSGVKLDIKALLKEQG</sequence>
<dbReference type="RefSeq" id="WP_147838691.1">
    <property type="nucleotide sequence ID" value="NZ_VOUP01000012.1"/>
</dbReference>
<dbReference type="Pfam" id="PF05944">
    <property type="entry name" value="Phage_term_smal"/>
    <property type="match status" value="1"/>
</dbReference>
<accession>A0A9X9G1E4</accession>
<dbReference type="EMBL" id="VOUP01000012">
    <property type="protein sequence ID" value="TXE26922.1"/>
    <property type="molecule type" value="Genomic_DNA"/>
</dbReference>
<comment type="caution">
    <text evidence="2">The sequence shown here is derived from an EMBL/GenBank/DDBJ whole genome shotgun (WGS) entry which is preliminary data.</text>
</comment>
<dbReference type="SUPFAM" id="SSF48452">
    <property type="entry name" value="TPR-like"/>
    <property type="match status" value="1"/>
</dbReference>
<name>A0A9X9G1E4_9GAMM</name>
<dbReference type="Proteomes" id="UP000321307">
    <property type="component" value="Unassembled WGS sequence"/>
</dbReference>